<gene>
    <name evidence="1" type="ORF">OOJ96_01170</name>
</gene>
<proteinExistence type="predicted"/>
<dbReference type="Proteomes" id="UP001637618">
    <property type="component" value="Unassembled WGS sequence"/>
</dbReference>
<accession>A0ACC7PBE3</accession>
<protein>
    <submittedName>
        <fullName evidence="1">Phage tail tape measure protein</fullName>
    </submittedName>
</protein>
<name>A0ACC7PBE3_9PSED</name>
<reference evidence="1" key="1">
    <citation type="submission" date="2022-11" db="EMBL/GenBank/DDBJ databases">
        <title>Draft genome sequences of strains of Pseudomonas imrae sp. nov.</title>
        <authorList>
            <person name="Salva Serra F."/>
            <person name="Nimje P."/>
            <person name="Moore E.R.B."/>
            <person name="Marathe N.P."/>
        </authorList>
    </citation>
    <scope>NUCLEOTIDE SEQUENCE</scope>
    <source>
        <strain evidence="1">15FMM2</strain>
    </source>
</reference>
<evidence type="ECO:0000313" key="2">
    <source>
        <dbReference type="Proteomes" id="UP001637618"/>
    </source>
</evidence>
<comment type="caution">
    <text evidence="1">The sequence shown here is derived from an EMBL/GenBank/DDBJ whole genome shotgun (WGS) entry which is preliminary data.</text>
</comment>
<organism evidence="1 2">
    <name type="scientific">Pseudomonas imrae</name>
    <dbReference type="NCBI Taxonomy" id="2992837"/>
    <lineage>
        <taxon>Bacteria</taxon>
        <taxon>Pseudomonadati</taxon>
        <taxon>Pseudomonadota</taxon>
        <taxon>Gammaproteobacteria</taxon>
        <taxon>Pseudomonadales</taxon>
        <taxon>Pseudomonadaceae</taxon>
        <taxon>Pseudomonas</taxon>
    </lineage>
</organism>
<dbReference type="EMBL" id="JAPEQY010000001">
    <property type="protein sequence ID" value="MFO2476017.1"/>
    <property type="molecule type" value="Genomic_DNA"/>
</dbReference>
<evidence type="ECO:0000313" key="1">
    <source>
        <dbReference type="EMBL" id="MFO2476017.1"/>
    </source>
</evidence>
<keyword evidence="2" id="KW-1185">Reference proteome</keyword>
<sequence length="582" mass="60452">MQENYSLTYVAARDGRLGSGGNADINHMGLSQPLTGGSVLDEVQPASSGLDLKNAGLELSGLMLSLGLLRGHLDTLNTRLSLLDAFDARLVKTDERADSRPADEQKGKASESPVVTLDLRLTREAMMRGDSPIFDAAGTLRYSGTQLSYARGDSEASESSIQVKREEYSESKARLSGTLEPASVLLEERWLGTKTFLTDAINDLASHSPTAADAVKTAGAAVATPAAWVAGEAVSGLWDTIKSRVSGNLIDMAAAKLPKPFGDLLSDKGKDKSCCCPDDTRRSALDAPAARLPESVGDTVRKKGRARYPGKMQPRRVGLPKPNNPLQSRPPARAAKTLRSGKRPDLNLHQRAEQSERTSVLNIKGEPLRAFSNKGAAQPQGSLPGNTFAPSTALPASKVASLPGAKGLAAGLSGAIIRLESVATQRLAPLRIATATMEAVQGVRDGDLRAVGTGVGTAGGAWAGASAGAALGTLIFPGVGTAVGGALGGLLGSEAGAWMGDKFGGLVDRLRSPEEVGTQLTSAPADNRQISFAPVIQISGQAAASAQELANLVIQTLQNQCMPMLTDSLAVRRNVALTDGGD</sequence>